<dbReference type="GO" id="GO:0046685">
    <property type="term" value="P:response to arsenic-containing substance"/>
    <property type="evidence" value="ECO:0007669"/>
    <property type="project" value="UniProtKB-KW"/>
</dbReference>
<sequence>MRILFLCVANSARSQMAEGLARALLPASFEVVSAGSDPGTLNPLAVRAMSELGIDISDHWSKPLEQVSPDTADLIVTLCAEEVCPIVPGTVQRLHWPIADPAPAGDIAAFRAARDEIKARIETLVPG</sequence>
<dbReference type="PANTHER" id="PTHR43428:SF1">
    <property type="entry name" value="ARSENATE REDUCTASE"/>
    <property type="match status" value="1"/>
</dbReference>
<dbReference type="AlphaFoldDB" id="A0A5A9ZSA9"/>
<proteinExistence type="predicted"/>
<evidence type="ECO:0000259" key="2">
    <source>
        <dbReference type="SMART" id="SM00226"/>
    </source>
</evidence>
<dbReference type="CDD" id="cd16345">
    <property type="entry name" value="LMWP_ArsC"/>
    <property type="match status" value="1"/>
</dbReference>
<comment type="caution">
    <text evidence="3">The sequence shown here is derived from an EMBL/GenBank/DDBJ whole genome shotgun (WGS) entry which is preliminary data.</text>
</comment>
<keyword evidence="1" id="KW-0059">Arsenical resistance</keyword>
<dbReference type="PANTHER" id="PTHR43428">
    <property type="entry name" value="ARSENATE REDUCTASE"/>
    <property type="match status" value="1"/>
</dbReference>
<dbReference type="EMBL" id="VINQ01000002">
    <property type="protein sequence ID" value="KAA0920214.1"/>
    <property type="molecule type" value="Genomic_DNA"/>
</dbReference>
<protein>
    <submittedName>
        <fullName evidence="3">Arsenate reductase ArsC</fullName>
    </submittedName>
</protein>
<gene>
    <name evidence="3" type="ORF">FLO80_03600</name>
</gene>
<dbReference type="SMART" id="SM00226">
    <property type="entry name" value="LMWPc"/>
    <property type="match status" value="1"/>
</dbReference>
<feature type="domain" description="Phosphotyrosine protein phosphatase I" evidence="2">
    <location>
        <begin position="1"/>
        <end position="127"/>
    </location>
</feature>
<name>A0A5A9ZSA9_9RHOB</name>
<organism evidence="3 4">
    <name type="scientific">Aquicoccus porphyridii</name>
    <dbReference type="NCBI Taxonomy" id="1852029"/>
    <lineage>
        <taxon>Bacteria</taxon>
        <taxon>Pseudomonadati</taxon>
        <taxon>Pseudomonadota</taxon>
        <taxon>Alphaproteobacteria</taxon>
        <taxon>Rhodobacterales</taxon>
        <taxon>Paracoccaceae</taxon>
        <taxon>Aquicoccus</taxon>
    </lineage>
</organism>
<dbReference type="Gene3D" id="3.40.50.2300">
    <property type="match status" value="1"/>
</dbReference>
<evidence type="ECO:0000313" key="3">
    <source>
        <dbReference type="EMBL" id="KAA0920214.1"/>
    </source>
</evidence>
<dbReference type="InterPro" id="IPR036196">
    <property type="entry name" value="Ptyr_pPase_sf"/>
</dbReference>
<dbReference type="SUPFAM" id="SSF52788">
    <property type="entry name" value="Phosphotyrosine protein phosphatases I"/>
    <property type="match status" value="1"/>
</dbReference>
<dbReference type="Proteomes" id="UP000325291">
    <property type="component" value="Unassembled WGS sequence"/>
</dbReference>
<dbReference type="Pfam" id="PF01451">
    <property type="entry name" value="LMWPc"/>
    <property type="match status" value="1"/>
</dbReference>
<reference evidence="3 4" key="1">
    <citation type="submission" date="2019-07" db="EMBL/GenBank/DDBJ databases">
        <title>Aquicoccus porphyridii gen. nov., sp. nov., isolated from a small marine red alga, Porphyridium marinum.</title>
        <authorList>
            <person name="Liu L."/>
        </authorList>
    </citation>
    <scope>NUCLEOTIDE SEQUENCE [LARGE SCALE GENOMIC DNA]</scope>
    <source>
        <strain evidence="3 4">L1 8-17</strain>
    </source>
</reference>
<keyword evidence="4" id="KW-1185">Reference proteome</keyword>
<accession>A0A5A9ZSA9</accession>
<evidence type="ECO:0000313" key="4">
    <source>
        <dbReference type="Proteomes" id="UP000325291"/>
    </source>
</evidence>
<evidence type="ECO:0000256" key="1">
    <source>
        <dbReference type="ARBA" id="ARBA00022849"/>
    </source>
</evidence>
<dbReference type="RefSeq" id="WP_111363802.1">
    <property type="nucleotide sequence ID" value="NZ_VINQ01000002.1"/>
</dbReference>
<dbReference type="InterPro" id="IPR023485">
    <property type="entry name" value="Ptyr_pPase"/>
</dbReference>